<dbReference type="PANTHER" id="PTHR14155:SF586">
    <property type="entry name" value="OS06G0536100 PROTEIN"/>
    <property type="match status" value="1"/>
</dbReference>
<keyword evidence="5" id="KW-0862">Zinc</keyword>
<dbReference type="HOGENOM" id="CLU_800192_0_0_1"/>
<dbReference type="InterPro" id="IPR001841">
    <property type="entry name" value="Znf_RING"/>
</dbReference>
<organism evidence="10">
    <name type="scientific">Oryza punctata</name>
    <name type="common">Red rice</name>
    <dbReference type="NCBI Taxonomy" id="4537"/>
    <lineage>
        <taxon>Eukaryota</taxon>
        <taxon>Viridiplantae</taxon>
        <taxon>Streptophyta</taxon>
        <taxon>Embryophyta</taxon>
        <taxon>Tracheophyta</taxon>
        <taxon>Spermatophyta</taxon>
        <taxon>Magnoliopsida</taxon>
        <taxon>Liliopsida</taxon>
        <taxon>Poales</taxon>
        <taxon>Poaceae</taxon>
        <taxon>BOP clade</taxon>
        <taxon>Oryzoideae</taxon>
        <taxon>Oryzeae</taxon>
        <taxon>Oryzinae</taxon>
        <taxon>Oryza</taxon>
    </lineage>
</organism>
<dbReference type="PANTHER" id="PTHR14155">
    <property type="entry name" value="RING FINGER DOMAIN-CONTAINING"/>
    <property type="match status" value="1"/>
</dbReference>
<evidence type="ECO:0000256" key="4">
    <source>
        <dbReference type="ARBA" id="ARBA00022771"/>
    </source>
</evidence>
<evidence type="ECO:0000256" key="5">
    <source>
        <dbReference type="ARBA" id="ARBA00022833"/>
    </source>
</evidence>
<evidence type="ECO:0000256" key="2">
    <source>
        <dbReference type="ARBA" id="ARBA00012483"/>
    </source>
</evidence>
<protein>
    <recommendedName>
        <fullName evidence="2">RING-type E3 ubiquitin transferase</fullName>
        <ecNumber evidence="2">2.3.2.27</ecNumber>
    </recommendedName>
</protein>
<dbReference type="InterPro" id="IPR053238">
    <property type="entry name" value="RING-H2_zinc_finger"/>
</dbReference>
<evidence type="ECO:0000313" key="11">
    <source>
        <dbReference type="Proteomes" id="UP000026962"/>
    </source>
</evidence>
<comment type="similarity">
    <text evidence="6">Belongs to the RING-type zinc finger family. ATL subfamily.</text>
</comment>
<dbReference type="InterPro" id="IPR013083">
    <property type="entry name" value="Znf_RING/FYVE/PHD"/>
</dbReference>
<dbReference type="EC" id="2.3.2.27" evidence="2"/>
<dbReference type="OMA" id="AEWINSS"/>
<accession>A0A0E0KS94</accession>
<dbReference type="SUPFAM" id="SSF57850">
    <property type="entry name" value="RING/U-box"/>
    <property type="match status" value="2"/>
</dbReference>
<dbReference type="SMART" id="SM00184">
    <property type="entry name" value="RING"/>
    <property type="match status" value="2"/>
</dbReference>
<dbReference type="Pfam" id="PF13639">
    <property type="entry name" value="zf-RING_2"/>
    <property type="match status" value="2"/>
</dbReference>
<dbReference type="Gramene" id="OPUNC04G14970.1">
    <property type="protein sequence ID" value="OPUNC04G14970.1"/>
    <property type="gene ID" value="OPUNC04G14970"/>
</dbReference>
<feature type="transmembrane region" description="Helical" evidence="8">
    <location>
        <begin position="214"/>
        <end position="234"/>
    </location>
</feature>
<keyword evidence="8" id="KW-0472">Membrane</keyword>
<comment type="catalytic activity">
    <reaction evidence="1">
        <text>S-ubiquitinyl-[E2 ubiquitin-conjugating enzyme]-L-cysteine + [acceptor protein]-L-lysine = [E2 ubiquitin-conjugating enzyme]-L-cysteine + N(6)-ubiquitinyl-[acceptor protein]-L-lysine.</text>
        <dbReference type="EC" id="2.3.2.27"/>
    </reaction>
</comment>
<keyword evidence="8" id="KW-0812">Transmembrane</keyword>
<dbReference type="AlphaFoldDB" id="A0A0E0KS94"/>
<dbReference type="GO" id="GO:0008270">
    <property type="term" value="F:zinc ion binding"/>
    <property type="evidence" value="ECO:0007669"/>
    <property type="project" value="UniProtKB-KW"/>
</dbReference>
<feature type="domain" description="RING-type" evidence="9">
    <location>
        <begin position="286"/>
        <end position="328"/>
    </location>
</feature>
<evidence type="ECO:0000256" key="7">
    <source>
        <dbReference type="PROSITE-ProRule" id="PRU00175"/>
    </source>
</evidence>
<name>A0A0E0KS94_ORYPU</name>
<dbReference type="CDD" id="cd16461">
    <property type="entry name" value="RING-H2_EL5-like"/>
    <property type="match status" value="2"/>
</dbReference>
<keyword evidence="3" id="KW-0479">Metal-binding</keyword>
<feature type="domain" description="RING-type" evidence="9">
    <location>
        <begin position="117"/>
        <end position="159"/>
    </location>
</feature>
<keyword evidence="4 7" id="KW-0863">Zinc-finger</keyword>
<reference evidence="10" key="1">
    <citation type="submission" date="2015-04" db="UniProtKB">
        <authorList>
            <consortium name="EnsemblPlants"/>
        </authorList>
    </citation>
    <scope>IDENTIFICATION</scope>
</reference>
<dbReference type="GO" id="GO:0061630">
    <property type="term" value="F:ubiquitin protein ligase activity"/>
    <property type="evidence" value="ECO:0007669"/>
    <property type="project" value="UniProtKB-EC"/>
</dbReference>
<keyword evidence="8" id="KW-1133">Transmembrane helix</keyword>
<keyword evidence="11" id="KW-1185">Reference proteome</keyword>
<dbReference type="PROSITE" id="PS50089">
    <property type="entry name" value="ZF_RING_2"/>
    <property type="match status" value="2"/>
</dbReference>
<sequence length="347" mass="36053">MNGFSPTNQPPTPLPAAAATASPGGWIASTAVFMSIFFSTFLLATVVAVYCCLLCRDRVRSDDDTAGAERARGGGIIAPFPVEALPVAFAYAAGSSDDGIHVGGATATAAASGGRECAVCLGAVRDGEMVRRLPACGHVYHAGCIDRWLAAHRTCPLCRRELDPGKNPPDQLPGQLKATAIAIAITMGSRPGSTTTSMPPVPDENRLVGKGPAIFSYACAGLTGVAVVAVVVFYCNRHFRRRAPVVSAAGGREDEVRGVADVAAKIPEFAYTGSARQGGGREGAQCSVCLGAVQAGEVVRRLPACKHLYHVECIDMWLASHATCPLCRTEVEPPADEPSPTEALPPV</sequence>
<dbReference type="Proteomes" id="UP000026962">
    <property type="component" value="Chromosome 4"/>
</dbReference>
<evidence type="ECO:0000313" key="10">
    <source>
        <dbReference type="EnsemblPlants" id="OPUNC04G14970.1"/>
    </source>
</evidence>
<evidence type="ECO:0000259" key="9">
    <source>
        <dbReference type="PROSITE" id="PS50089"/>
    </source>
</evidence>
<proteinExistence type="inferred from homology"/>
<evidence type="ECO:0000256" key="3">
    <source>
        <dbReference type="ARBA" id="ARBA00022723"/>
    </source>
</evidence>
<dbReference type="EnsemblPlants" id="OPUNC04G14970.1">
    <property type="protein sequence ID" value="OPUNC04G14970.1"/>
    <property type="gene ID" value="OPUNC04G14970"/>
</dbReference>
<dbReference type="FunFam" id="3.30.40.10:FF:000722">
    <property type="entry name" value="Ring-H2 zinc finger protein-like"/>
    <property type="match status" value="1"/>
</dbReference>
<feature type="transmembrane region" description="Helical" evidence="8">
    <location>
        <begin position="31"/>
        <end position="53"/>
    </location>
</feature>
<dbReference type="STRING" id="4537.A0A0E0KS94"/>
<reference evidence="10" key="2">
    <citation type="submission" date="2018-05" db="EMBL/GenBank/DDBJ databases">
        <title>OpunRS2 (Oryza punctata Reference Sequence Version 2).</title>
        <authorList>
            <person name="Zhang J."/>
            <person name="Kudrna D."/>
            <person name="Lee S."/>
            <person name="Talag J."/>
            <person name="Welchert J."/>
            <person name="Wing R.A."/>
        </authorList>
    </citation>
    <scope>NUCLEOTIDE SEQUENCE [LARGE SCALE GENOMIC DNA]</scope>
</reference>
<dbReference type="eggNOG" id="KOG0800">
    <property type="taxonomic scope" value="Eukaryota"/>
</dbReference>
<evidence type="ECO:0000256" key="6">
    <source>
        <dbReference type="ARBA" id="ARBA00024209"/>
    </source>
</evidence>
<dbReference type="FunFam" id="3.30.40.10:FF:000647">
    <property type="entry name" value="Os06g0540200 protein"/>
    <property type="match status" value="1"/>
</dbReference>
<evidence type="ECO:0000256" key="8">
    <source>
        <dbReference type="SAM" id="Phobius"/>
    </source>
</evidence>
<evidence type="ECO:0000256" key="1">
    <source>
        <dbReference type="ARBA" id="ARBA00000900"/>
    </source>
</evidence>
<dbReference type="Gene3D" id="3.30.40.10">
    <property type="entry name" value="Zinc/RING finger domain, C3HC4 (zinc finger)"/>
    <property type="match status" value="2"/>
</dbReference>